<dbReference type="InterPro" id="IPR050811">
    <property type="entry name" value="Phosphate_ABC_transporter"/>
</dbReference>
<feature type="signal peptide" evidence="2">
    <location>
        <begin position="1"/>
        <end position="26"/>
    </location>
</feature>
<dbReference type="Proteomes" id="UP000807825">
    <property type="component" value="Unassembled WGS sequence"/>
</dbReference>
<protein>
    <submittedName>
        <fullName evidence="4">Substrate-binding domain-containing protein</fullName>
    </submittedName>
</protein>
<dbReference type="EMBL" id="JACRDE010000646">
    <property type="protein sequence ID" value="MBI5252743.1"/>
    <property type="molecule type" value="Genomic_DNA"/>
</dbReference>
<evidence type="ECO:0000256" key="1">
    <source>
        <dbReference type="ARBA" id="ARBA00022729"/>
    </source>
</evidence>
<organism evidence="4 5">
    <name type="scientific">Desulfomonile tiedjei</name>
    <dbReference type="NCBI Taxonomy" id="2358"/>
    <lineage>
        <taxon>Bacteria</taxon>
        <taxon>Pseudomonadati</taxon>
        <taxon>Thermodesulfobacteriota</taxon>
        <taxon>Desulfomonilia</taxon>
        <taxon>Desulfomonilales</taxon>
        <taxon>Desulfomonilaceae</taxon>
        <taxon>Desulfomonile</taxon>
    </lineage>
</organism>
<keyword evidence="1 2" id="KW-0732">Signal</keyword>
<gene>
    <name evidence="4" type="ORF">HY912_24875</name>
</gene>
<comment type="caution">
    <text evidence="4">The sequence shown here is derived from an EMBL/GenBank/DDBJ whole genome shotgun (WGS) entry which is preliminary data.</text>
</comment>
<feature type="chain" id="PRO_5039484224" evidence="2">
    <location>
        <begin position="27"/>
        <end position="275"/>
    </location>
</feature>
<reference evidence="4" key="1">
    <citation type="submission" date="2020-07" db="EMBL/GenBank/DDBJ databases">
        <title>Huge and variable diversity of episymbiotic CPR bacteria and DPANN archaea in groundwater ecosystems.</title>
        <authorList>
            <person name="He C.Y."/>
            <person name="Keren R."/>
            <person name="Whittaker M."/>
            <person name="Farag I.F."/>
            <person name="Doudna J."/>
            <person name="Cate J.H.D."/>
            <person name="Banfield J.F."/>
        </authorList>
    </citation>
    <scope>NUCLEOTIDE SEQUENCE</scope>
    <source>
        <strain evidence="4">NC_groundwater_1664_Pr3_B-0.1um_52_9</strain>
    </source>
</reference>
<sequence length="275" mass="30181">MRKYFTAILGAWLVVSISVLSGTSLAQESTKQRLRLNGAAMASDVVDKWAKQFMEKNPGVEITVIGSSAGKGFQSIIDGTAEIGMMSREIRPDERNKSAEKGLKLVEKPIGRSAVAVITHERNPVNELTLEQLRRLFSGEYDNWKLVGGPDEPVRCLTRRIPESGGAVFFWNTVLHGEPFGKSTVMTETWEAILTACKRAQDLPIGIVPASRNMSGVKLLGMKKDDSSASVVPKAENVENGTYPITLTFSFAWDDRSTSPSITKFVDFCQAQGKH</sequence>
<dbReference type="PANTHER" id="PTHR30570">
    <property type="entry name" value="PERIPLASMIC PHOSPHATE BINDING COMPONENT OF PHOSPHATE ABC TRANSPORTER"/>
    <property type="match status" value="1"/>
</dbReference>
<evidence type="ECO:0000313" key="5">
    <source>
        <dbReference type="Proteomes" id="UP000807825"/>
    </source>
</evidence>
<evidence type="ECO:0000313" key="4">
    <source>
        <dbReference type="EMBL" id="MBI5252743.1"/>
    </source>
</evidence>
<accession>A0A9D6V6G2</accession>
<dbReference type="Gene3D" id="3.40.190.10">
    <property type="entry name" value="Periplasmic binding protein-like II"/>
    <property type="match status" value="2"/>
</dbReference>
<evidence type="ECO:0000256" key="2">
    <source>
        <dbReference type="SAM" id="SignalP"/>
    </source>
</evidence>
<dbReference type="Pfam" id="PF12849">
    <property type="entry name" value="PBP_like_2"/>
    <property type="match status" value="1"/>
</dbReference>
<dbReference type="SUPFAM" id="SSF53850">
    <property type="entry name" value="Periplasmic binding protein-like II"/>
    <property type="match status" value="1"/>
</dbReference>
<dbReference type="InterPro" id="IPR024370">
    <property type="entry name" value="PBP_domain"/>
</dbReference>
<feature type="domain" description="PBP" evidence="3">
    <location>
        <begin position="27"/>
        <end position="269"/>
    </location>
</feature>
<dbReference type="PANTHER" id="PTHR30570:SF1">
    <property type="entry name" value="PHOSPHATE-BINDING PROTEIN PSTS"/>
    <property type="match status" value="1"/>
</dbReference>
<evidence type="ECO:0000259" key="3">
    <source>
        <dbReference type="Pfam" id="PF12849"/>
    </source>
</evidence>
<proteinExistence type="predicted"/>
<dbReference type="AlphaFoldDB" id="A0A9D6V6G2"/>
<name>A0A9D6V6G2_9BACT</name>